<name>A0AAE0ZGY2_9GAST</name>
<accession>A0AAE0ZGY2</accession>
<dbReference type="Proteomes" id="UP001283361">
    <property type="component" value="Unassembled WGS sequence"/>
</dbReference>
<gene>
    <name evidence="1" type="ORF">RRG08_002412</name>
</gene>
<evidence type="ECO:0000313" key="1">
    <source>
        <dbReference type="EMBL" id="KAK3768581.1"/>
    </source>
</evidence>
<dbReference type="EMBL" id="JAWDGP010004039">
    <property type="protein sequence ID" value="KAK3768581.1"/>
    <property type="molecule type" value="Genomic_DNA"/>
</dbReference>
<dbReference type="AlphaFoldDB" id="A0AAE0ZGY2"/>
<reference evidence="1" key="1">
    <citation type="journal article" date="2023" name="G3 (Bethesda)">
        <title>A reference genome for the long-term kleptoplast-retaining sea slug Elysia crispata morphotype clarki.</title>
        <authorList>
            <person name="Eastman K.E."/>
            <person name="Pendleton A.L."/>
            <person name="Shaikh M.A."/>
            <person name="Suttiyut T."/>
            <person name="Ogas R."/>
            <person name="Tomko P."/>
            <person name="Gavelis G."/>
            <person name="Widhalm J.R."/>
            <person name="Wisecaver J.H."/>
        </authorList>
    </citation>
    <scope>NUCLEOTIDE SEQUENCE</scope>
    <source>
        <strain evidence="1">ECLA1</strain>
    </source>
</reference>
<protein>
    <submittedName>
        <fullName evidence="1">Uncharacterized protein</fullName>
    </submittedName>
</protein>
<organism evidence="1 2">
    <name type="scientific">Elysia crispata</name>
    <name type="common">lettuce slug</name>
    <dbReference type="NCBI Taxonomy" id="231223"/>
    <lineage>
        <taxon>Eukaryota</taxon>
        <taxon>Metazoa</taxon>
        <taxon>Spiralia</taxon>
        <taxon>Lophotrochozoa</taxon>
        <taxon>Mollusca</taxon>
        <taxon>Gastropoda</taxon>
        <taxon>Heterobranchia</taxon>
        <taxon>Euthyneura</taxon>
        <taxon>Panpulmonata</taxon>
        <taxon>Sacoglossa</taxon>
        <taxon>Placobranchoidea</taxon>
        <taxon>Plakobranchidae</taxon>
        <taxon>Elysia</taxon>
    </lineage>
</organism>
<proteinExistence type="predicted"/>
<keyword evidence="2" id="KW-1185">Reference proteome</keyword>
<evidence type="ECO:0000313" key="2">
    <source>
        <dbReference type="Proteomes" id="UP001283361"/>
    </source>
</evidence>
<sequence length="123" mass="14040">MYVPTRSLRSGNKALLSVPCKPSRKDGHRAFVQCAPVVWNALPLSIRETSSINGAPGARGSQLKHEQIREEWSSTWRYAEKMVQRIQRRRSANSLPSPQSASFSEQEKFSVWLRCWAPNWSIV</sequence>
<comment type="caution">
    <text evidence="1">The sequence shown here is derived from an EMBL/GenBank/DDBJ whole genome shotgun (WGS) entry which is preliminary data.</text>
</comment>